<accession>A0A183ECN3</accession>
<name>A0A183ECN3_9BILA</name>
<proteinExistence type="predicted"/>
<keyword evidence="1" id="KW-1133">Transmembrane helix</keyword>
<dbReference type="AlphaFoldDB" id="A0A183ECN3"/>
<dbReference type="Proteomes" id="UP000271098">
    <property type="component" value="Unassembled WGS sequence"/>
</dbReference>
<dbReference type="OrthoDB" id="160405at2759"/>
<keyword evidence="1" id="KW-0472">Membrane</keyword>
<evidence type="ECO:0000256" key="1">
    <source>
        <dbReference type="SAM" id="Phobius"/>
    </source>
</evidence>
<dbReference type="EMBL" id="UYRT01087242">
    <property type="protein sequence ID" value="VDN32340.1"/>
    <property type="molecule type" value="Genomic_DNA"/>
</dbReference>
<protein>
    <submittedName>
        <fullName evidence="4">Mitochondrial import receptor subunit TOM22 homolog</fullName>
    </submittedName>
</protein>
<keyword evidence="3" id="KW-1185">Reference proteome</keyword>
<keyword evidence="1" id="KW-0812">Transmembrane</keyword>
<sequence>MEEFIPNLRDETVQTAVKNLLVYSLTIIALPLGSMFLLKKFFFEG</sequence>
<feature type="transmembrane region" description="Helical" evidence="1">
    <location>
        <begin position="20"/>
        <end position="38"/>
    </location>
</feature>
<organism evidence="4">
    <name type="scientific">Gongylonema pulchrum</name>
    <dbReference type="NCBI Taxonomy" id="637853"/>
    <lineage>
        <taxon>Eukaryota</taxon>
        <taxon>Metazoa</taxon>
        <taxon>Ecdysozoa</taxon>
        <taxon>Nematoda</taxon>
        <taxon>Chromadorea</taxon>
        <taxon>Rhabditida</taxon>
        <taxon>Spirurina</taxon>
        <taxon>Spiruromorpha</taxon>
        <taxon>Spiruroidea</taxon>
        <taxon>Gongylonematidae</taxon>
        <taxon>Gongylonema</taxon>
    </lineage>
</organism>
<reference evidence="4" key="1">
    <citation type="submission" date="2016-06" db="UniProtKB">
        <authorList>
            <consortium name="WormBaseParasite"/>
        </authorList>
    </citation>
    <scope>IDENTIFICATION</scope>
</reference>
<evidence type="ECO:0000313" key="2">
    <source>
        <dbReference type="EMBL" id="VDN32340.1"/>
    </source>
</evidence>
<evidence type="ECO:0000313" key="3">
    <source>
        <dbReference type="Proteomes" id="UP000271098"/>
    </source>
</evidence>
<dbReference type="WBParaSite" id="GPUH_0001874901-mRNA-1">
    <property type="protein sequence ID" value="GPUH_0001874901-mRNA-1"/>
    <property type="gene ID" value="GPUH_0001874901"/>
</dbReference>
<reference evidence="2 3" key="2">
    <citation type="submission" date="2018-11" db="EMBL/GenBank/DDBJ databases">
        <authorList>
            <consortium name="Pathogen Informatics"/>
        </authorList>
    </citation>
    <scope>NUCLEOTIDE SEQUENCE [LARGE SCALE GENOMIC DNA]</scope>
</reference>
<gene>
    <name evidence="2" type="ORF">GPUH_LOCUS18725</name>
</gene>
<evidence type="ECO:0000313" key="4">
    <source>
        <dbReference type="WBParaSite" id="GPUH_0001874901-mRNA-1"/>
    </source>
</evidence>